<gene>
    <name evidence="1" type="ORF">HPP92_011567</name>
</gene>
<dbReference type="Proteomes" id="UP000639772">
    <property type="component" value="Unassembled WGS sequence"/>
</dbReference>
<dbReference type="AlphaFoldDB" id="A0A835RBQ7"/>
<proteinExistence type="predicted"/>
<evidence type="ECO:0000313" key="1">
    <source>
        <dbReference type="EMBL" id="KAG0483483.1"/>
    </source>
</evidence>
<reference evidence="1 2" key="1">
    <citation type="journal article" date="2020" name="Nat. Food">
        <title>A phased Vanilla planifolia genome enables genetic improvement of flavour and production.</title>
        <authorList>
            <person name="Hasing T."/>
            <person name="Tang H."/>
            <person name="Brym M."/>
            <person name="Khazi F."/>
            <person name="Huang T."/>
            <person name="Chambers A.H."/>
        </authorList>
    </citation>
    <scope>NUCLEOTIDE SEQUENCE [LARGE SCALE GENOMIC DNA]</scope>
    <source>
        <tissue evidence="1">Leaf</tissue>
    </source>
</reference>
<dbReference type="EMBL" id="JADCNM010000005">
    <property type="protein sequence ID" value="KAG0483483.1"/>
    <property type="molecule type" value="Genomic_DNA"/>
</dbReference>
<name>A0A835RBQ7_VANPL</name>
<evidence type="ECO:0000313" key="2">
    <source>
        <dbReference type="Proteomes" id="UP000639772"/>
    </source>
</evidence>
<sequence length="58" mass="6941">MSQKHRESYKENLKKMLSITKDAEFDRSKVGKRAMCGESNWRIWIKINIKVTPNIWES</sequence>
<protein>
    <submittedName>
        <fullName evidence="1">Uncharacterized protein</fullName>
    </submittedName>
</protein>
<accession>A0A835RBQ7</accession>
<comment type="caution">
    <text evidence="1">The sequence shown here is derived from an EMBL/GenBank/DDBJ whole genome shotgun (WGS) entry which is preliminary data.</text>
</comment>
<organism evidence="1 2">
    <name type="scientific">Vanilla planifolia</name>
    <name type="common">Vanilla</name>
    <dbReference type="NCBI Taxonomy" id="51239"/>
    <lineage>
        <taxon>Eukaryota</taxon>
        <taxon>Viridiplantae</taxon>
        <taxon>Streptophyta</taxon>
        <taxon>Embryophyta</taxon>
        <taxon>Tracheophyta</taxon>
        <taxon>Spermatophyta</taxon>
        <taxon>Magnoliopsida</taxon>
        <taxon>Liliopsida</taxon>
        <taxon>Asparagales</taxon>
        <taxon>Orchidaceae</taxon>
        <taxon>Vanilloideae</taxon>
        <taxon>Vanilleae</taxon>
        <taxon>Vanilla</taxon>
    </lineage>
</organism>